<dbReference type="InterPro" id="IPR051710">
    <property type="entry name" value="Phosphatase_SH3-domain"/>
</dbReference>
<protein>
    <recommendedName>
        <fullName evidence="3">Phosphoglycerate mutase family protein</fullName>
    </recommendedName>
</protein>
<dbReference type="OrthoDB" id="414418at2759"/>
<dbReference type="Pfam" id="PF00300">
    <property type="entry name" value="His_Phos_1"/>
    <property type="match status" value="2"/>
</dbReference>
<proteinExistence type="predicted"/>
<dbReference type="InterPro" id="IPR013078">
    <property type="entry name" value="His_Pase_superF_clade-1"/>
</dbReference>
<evidence type="ECO:0000313" key="2">
    <source>
        <dbReference type="Proteomes" id="UP000017836"/>
    </source>
</evidence>
<dbReference type="PIRSF" id="PIRSF015897">
    <property type="entry name" value="PRIB5"/>
    <property type="match status" value="1"/>
</dbReference>
<dbReference type="Proteomes" id="UP000017836">
    <property type="component" value="Unassembled WGS sequence"/>
</dbReference>
<evidence type="ECO:0008006" key="3">
    <source>
        <dbReference type="Google" id="ProtNLM"/>
    </source>
</evidence>
<dbReference type="CDD" id="cd07040">
    <property type="entry name" value="HP"/>
    <property type="match status" value="1"/>
</dbReference>
<dbReference type="InterPro" id="IPR029033">
    <property type="entry name" value="His_PPase_superfam"/>
</dbReference>
<dbReference type="HOGENOM" id="CLU_075436_0_0_1"/>
<dbReference type="EMBL" id="KI394940">
    <property type="protein sequence ID" value="ERN00167.1"/>
    <property type="molecule type" value="Genomic_DNA"/>
</dbReference>
<accession>W1NST7</accession>
<dbReference type="KEGG" id="atr:18428212"/>
<dbReference type="SUPFAM" id="SSF53254">
    <property type="entry name" value="Phosphoglycerate mutase-like"/>
    <property type="match status" value="1"/>
</dbReference>
<reference evidence="2" key="1">
    <citation type="journal article" date="2013" name="Science">
        <title>The Amborella genome and the evolution of flowering plants.</title>
        <authorList>
            <consortium name="Amborella Genome Project"/>
        </authorList>
    </citation>
    <scope>NUCLEOTIDE SEQUENCE [LARGE SCALE GENOMIC DNA]</scope>
</reference>
<gene>
    <name evidence="1" type="ORF">AMTR_s00111p00064560</name>
</gene>
<dbReference type="eggNOG" id="KOG3734">
    <property type="taxonomic scope" value="Eukaryota"/>
</dbReference>
<dbReference type="PANTHER" id="PTHR16469">
    <property type="entry name" value="UBIQUITIN-ASSOCIATED AND SH3 DOMAIN-CONTAINING BA-RELATED"/>
    <property type="match status" value="1"/>
</dbReference>
<sequence length="276" mass="31289">MDHAKTLTLEQTISPQNTSYTEKTLTPGHDRPVQNIIVMRHGDRVDQVKPLWIHNAQRPWDPPLVDEGKIRAWCKGKRLRNEGFQIHRVLVSPFVRCIETASEAIAALCAHEEHLVETTSENAVIDPTKVKVSIEYGLCEALCRLAINPEVVPKDGKWFPDVSELEALLPQGTVDRSVERVYPELPQWEEEMEEARDRYRRVIQALADKFPNENLLLVTHGEGVGTAILEFSKKPAVVYQVDYCAFAHLQRSASSLDDFEVLTKNGQTGISCYYVD</sequence>
<dbReference type="InterPro" id="IPR012398">
    <property type="entry name" value="PRIB5"/>
</dbReference>
<dbReference type="AlphaFoldDB" id="W1NST7"/>
<dbReference type="Gramene" id="ERN00167">
    <property type="protein sequence ID" value="ERN00167"/>
    <property type="gene ID" value="AMTR_s00111p00064560"/>
</dbReference>
<dbReference type="OMA" id="KIRAFCT"/>
<organism evidence="1 2">
    <name type="scientific">Amborella trichopoda</name>
    <dbReference type="NCBI Taxonomy" id="13333"/>
    <lineage>
        <taxon>Eukaryota</taxon>
        <taxon>Viridiplantae</taxon>
        <taxon>Streptophyta</taxon>
        <taxon>Embryophyta</taxon>
        <taxon>Tracheophyta</taxon>
        <taxon>Spermatophyta</taxon>
        <taxon>Magnoliopsida</taxon>
        <taxon>Amborellales</taxon>
        <taxon>Amborellaceae</taxon>
        <taxon>Amborella</taxon>
    </lineage>
</organism>
<dbReference type="Gene3D" id="3.40.50.1240">
    <property type="entry name" value="Phosphoglycerate mutase-like"/>
    <property type="match status" value="1"/>
</dbReference>
<keyword evidence="2" id="KW-1185">Reference proteome</keyword>
<dbReference type="STRING" id="13333.W1NST7"/>
<evidence type="ECO:0000313" key="1">
    <source>
        <dbReference type="EMBL" id="ERN00167.1"/>
    </source>
</evidence>
<name>W1NST7_AMBTC</name>
<dbReference type="PANTHER" id="PTHR16469:SF27">
    <property type="entry name" value="UBIQUITIN-ASSOCIATED AND SH3 DOMAIN-CONTAINING BA-RELATED"/>
    <property type="match status" value="1"/>
</dbReference>